<keyword evidence="2" id="KW-0812">Transmembrane</keyword>
<reference evidence="4 5" key="1">
    <citation type="submission" date="2017-07" db="EMBL/GenBank/DDBJ databases">
        <title>Genome Sequence of Arenibacter algicola Strain SMS7 Isolated from a culture of the Diatom Skeletonema marinoi.</title>
        <authorList>
            <person name="Topel M."/>
            <person name="Pinder M.I.M."/>
            <person name="Johansson O.N."/>
            <person name="Kourtchenko O."/>
            <person name="Godhe A."/>
            <person name="Clarke A.K."/>
        </authorList>
    </citation>
    <scope>NUCLEOTIDE SEQUENCE [LARGE SCALE GENOMIC DNA]</scope>
    <source>
        <strain evidence="4 5">SMS7</strain>
    </source>
</reference>
<keyword evidence="2" id="KW-0472">Membrane</keyword>
<gene>
    <name evidence="4" type="ORF">AREALGSMS7_01686</name>
</gene>
<organism evidence="4 5">
    <name type="scientific">Arenibacter algicola</name>
    <dbReference type="NCBI Taxonomy" id="616991"/>
    <lineage>
        <taxon>Bacteria</taxon>
        <taxon>Pseudomonadati</taxon>
        <taxon>Bacteroidota</taxon>
        <taxon>Flavobacteriia</taxon>
        <taxon>Flavobacteriales</taxon>
        <taxon>Flavobacteriaceae</taxon>
        <taxon>Arenibacter</taxon>
    </lineage>
</organism>
<sequence length="743" mass="83281">MEDLFIYLIKSSGILGLFWCCFKLFLEKETLFSLHRVFLISGILTALLFPLWTLTKIVLVDPLPFTLTESSTGAYTPVNTPKFDWLNIVASIYVCGVLFFLGRLGMQLLSLRQLIKQGTIGKDEGFKLIKTKADTSPFSFFNIIVYNPDLHRPDELEKIIAHEKIHVLQWHSLDILLIHIFSAFQWVNPFVWLYKKSISQNLEYIADQCVTKNMESSKEYQYLLLKNACADQQYSSIINPFFTSSIKKRIVMLNKNRSNTLKAWKFTLIIPFLAYFLVAFNTKTVPQLNASTNLQESSLENGGTDTTKVEFTIDKNSTNKYTLAQLKDLKKEENSQQANLAKETTKVEFTIYKTSTLEDLEKISNTLKNDYSVSQSFADIQRNQKGVIINISSSFTVSKADKSYMTGTNTFNDQSGIKPFSIYVETDKENKIISMGHGSEEYDNMKGLKTYKKNKKTNNASETTGIKASSSTNVNGPINPIYIVDGKEVVVASKATGIDPSNIHSVNVLKGTSATTKYGEKAKDGAIEITTKAYHNALITRENTANTPINPYPYIKSDKEPLFVIDGIIKDEDFDMGSILPSSIESINVLKDEAALNKYGKKGEKNGVVEITTKKSEWKAKSSSNINAVQPNANWTTTATGSDESNQDIKGEDGTTANSKWKVSYGINMNDPDDILDLSSYRKQGMEKAVIFVNGVNKGKNYMPTMKYSEVEYISTYPPSTGITKRYGKLAKNGVIEIATKQN</sequence>
<dbReference type="RefSeq" id="WP_093977971.1">
    <property type="nucleotide sequence ID" value="NZ_CP022515.1"/>
</dbReference>
<feature type="transmembrane region" description="Helical" evidence="2">
    <location>
        <begin position="85"/>
        <end position="106"/>
    </location>
</feature>
<dbReference type="PANTHER" id="PTHR34978">
    <property type="entry name" value="POSSIBLE SENSOR-TRANSDUCER PROTEIN BLAR"/>
    <property type="match status" value="1"/>
</dbReference>
<dbReference type="PANTHER" id="PTHR34978:SF3">
    <property type="entry name" value="SLR0241 PROTEIN"/>
    <property type="match status" value="1"/>
</dbReference>
<dbReference type="AlphaFoldDB" id="A0A221UV54"/>
<evidence type="ECO:0000256" key="1">
    <source>
        <dbReference type="SAM" id="MobiDB-lite"/>
    </source>
</evidence>
<dbReference type="InterPro" id="IPR037066">
    <property type="entry name" value="Plug_dom_sf"/>
</dbReference>
<feature type="compositionally biased region" description="Polar residues" evidence="1">
    <location>
        <begin position="621"/>
        <end position="644"/>
    </location>
</feature>
<dbReference type="Gene3D" id="2.170.130.10">
    <property type="entry name" value="TonB-dependent receptor, plug domain"/>
    <property type="match status" value="2"/>
</dbReference>
<protein>
    <submittedName>
        <fullName evidence="4">BlaR1 peptidase M56</fullName>
    </submittedName>
</protein>
<dbReference type="EMBL" id="CP022515">
    <property type="protein sequence ID" value="ASO05153.1"/>
    <property type="molecule type" value="Genomic_DNA"/>
</dbReference>
<dbReference type="CDD" id="cd07341">
    <property type="entry name" value="M56_BlaR1_MecR1_like"/>
    <property type="match status" value="1"/>
</dbReference>
<keyword evidence="2" id="KW-1133">Transmembrane helix</keyword>
<feature type="domain" description="Peptidase M56" evidence="3">
    <location>
        <begin position="153"/>
        <end position="253"/>
    </location>
</feature>
<dbReference type="InterPro" id="IPR052173">
    <property type="entry name" value="Beta-lactam_resp_regulator"/>
</dbReference>
<evidence type="ECO:0000259" key="3">
    <source>
        <dbReference type="Pfam" id="PF05569"/>
    </source>
</evidence>
<feature type="transmembrane region" description="Helical" evidence="2">
    <location>
        <begin position="6"/>
        <end position="26"/>
    </location>
</feature>
<feature type="transmembrane region" description="Helical" evidence="2">
    <location>
        <begin position="38"/>
        <end position="59"/>
    </location>
</feature>
<evidence type="ECO:0000256" key="2">
    <source>
        <dbReference type="SAM" id="Phobius"/>
    </source>
</evidence>
<accession>A0A221UV54</accession>
<feature type="transmembrane region" description="Helical" evidence="2">
    <location>
        <begin position="263"/>
        <end position="280"/>
    </location>
</feature>
<feature type="region of interest" description="Disordered" evidence="1">
    <location>
        <begin position="620"/>
        <end position="655"/>
    </location>
</feature>
<name>A0A221UV54_9FLAO</name>
<evidence type="ECO:0000313" key="4">
    <source>
        <dbReference type="EMBL" id="ASO05153.1"/>
    </source>
</evidence>
<evidence type="ECO:0000313" key="5">
    <source>
        <dbReference type="Proteomes" id="UP000204551"/>
    </source>
</evidence>
<dbReference type="Proteomes" id="UP000204551">
    <property type="component" value="Chromosome"/>
</dbReference>
<dbReference type="KEGG" id="aalg:AREALGSMS7_01686"/>
<dbReference type="InterPro" id="IPR008756">
    <property type="entry name" value="Peptidase_M56"/>
</dbReference>
<proteinExistence type="predicted"/>
<dbReference type="SUPFAM" id="SSF56935">
    <property type="entry name" value="Porins"/>
    <property type="match status" value="2"/>
</dbReference>
<dbReference type="Pfam" id="PF05569">
    <property type="entry name" value="Peptidase_M56"/>
    <property type="match status" value="1"/>
</dbReference>